<accession>A0A074YYC1</accession>
<feature type="non-terminal residue" evidence="2">
    <location>
        <position position="1"/>
    </location>
</feature>
<evidence type="ECO:0000256" key="1">
    <source>
        <dbReference type="SAM" id="MobiDB-lite"/>
    </source>
</evidence>
<sequence length="102" mass="10612">FGIPLTDNSPSPCASVTTGDQPERIVPSFSPASASTSPLTNSSMRPVSNPSNQRNSFSNESSPPNTVERASGPASTIKNTSPNTQPHMSHSMCSSPNNVPVN</sequence>
<protein>
    <submittedName>
        <fullName evidence="2">Uncharacterized protein</fullName>
    </submittedName>
</protein>
<feature type="compositionally biased region" description="Polar residues" evidence="1">
    <location>
        <begin position="73"/>
        <end position="102"/>
    </location>
</feature>
<name>A0A074YYC1_OPIVI</name>
<evidence type="ECO:0000313" key="3">
    <source>
        <dbReference type="Proteomes" id="UP000054324"/>
    </source>
</evidence>
<dbReference type="CTD" id="20330405"/>
<organism evidence="2 3">
    <name type="scientific">Opisthorchis viverrini</name>
    <name type="common">Southeast Asian liver fluke</name>
    <dbReference type="NCBI Taxonomy" id="6198"/>
    <lineage>
        <taxon>Eukaryota</taxon>
        <taxon>Metazoa</taxon>
        <taxon>Spiralia</taxon>
        <taxon>Lophotrochozoa</taxon>
        <taxon>Platyhelminthes</taxon>
        <taxon>Trematoda</taxon>
        <taxon>Digenea</taxon>
        <taxon>Opisthorchiida</taxon>
        <taxon>Opisthorchiata</taxon>
        <taxon>Opisthorchiidae</taxon>
        <taxon>Opisthorchis</taxon>
    </lineage>
</organism>
<dbReference type="EMBL" id="KL607559">
    <property type="protein sequence ID" value="KER18177.1"/>
    <property type="molecule type" value="Genomic_DNA"/>
</dbReference>
<keyword evidence="3" id="KW-1185">Reference proteome</keyword>
<dbReference type="RefSeq" id="XP_009178076.1">
    <property type="nucleotide sequence ID" value="XM_009179812.1"/>
</dbReference>
<evidence type="ECO:0000313" key="2">
    <source>
        <dbReference type="EMBL" id="KER18177.1"/>
    </source>
</evidence>
<feature type="compositionally biased region" description="Low complexity" evidence="1">
    <location>
        <begin position="27"/>
        <end position="43"/>
    </location>
</feature>
<feature type="compositionally biased region" description="Polar residues" evidence="1">
    <location>
        <begin position="1"/>
        <end position="20"/>
    </location>
</feature>
<dbReference type="AlphaFoldDB" id="A0A074YYC1"/>
<feature type="region of interest" description="Disordered" evidence="1">
    <location>
        <begin position="1"/>
        <end position="102"/>
    </location>
</feature>
<reference evidence="2 3" key="1">
    <citation type="submission" date="2013-11" db="EMBL/GenBank/DDBJ databases">
        <title>Opisthorchis viverrini - life in the bile duct.</title>
        <authorList>
            <person name="Young N.D."/>
            <person name="Nagarajan N."/>
            <person name="Lin S.J."/>
            <person name="Korhonen P.K."/>
            <person name="Jex A.R."/>
            <person name="Hall R.S."/>
            <person name="Safavi-Hemami H."/>
            <person name="Kaewkong W."/>
            <person name="Bertrand D."/>
            <person name="Gao S."/>
            <person name="Seet Q."/>
            <person name="Wongkham S."/>
            <person name="Teh B.T."/>
            <person name="Wongkham C."/>
            <person name="Intapan P.M."/>
            <person name="Maleewong W."/>
            <person name="Yang X."/>
            <person name="Hu M."/>
            <person name="Wang Z."/>
            <person name="Hofmann A."/>
            <person name="Sternberg P.W."/>
            <person name="Tan P."/>
            <person name="Wang J."/>
            <person name="Gasser R.B."/>
        </authorList>
    </citation>
    <scope>NUCLEOTIDE SEQUENCE [LARGE SCALE GENOMIC DNA]</scope>
</reference>
<feature type="compositionally biased region" description="Polar residues" evidence="1">
    <location>
        <begin position="44"/>
        <end position="65"/>
    </location>
</feature>
<gene>
    <name evidence="2" type="ORF">T265_16240</name>
</gene>
<dbReference type="GeneID" id="20330405"/>
<dbReference type="Proteomes" id="UP000054324">
    <property type="component" value="Unassembled WGS sequence"/>
</dbReference>
<feature type="non-terminal residue" evidence="2">
    <location>
        <position position="102"/>
    </location>
</feature>
<proteinExistence type="predicted"/>
<dbReference type="KEGG" id="ovi:T265_16240"/>
<dbReference type="OrthoDB" id="10262360at2759"/>